<name>A0A6L9S7Y2_9ACTN</name>
<proteinExistence type="predicted"/>
<evidence type="ECO:0000313" key="3">
    <source>
        <dbReference type="Proteomes" id="UP000475214"/>
    </source>
</evidence>
<feature type="domain" description="NAD(P)-binding" evidence="1">
    <location>
        <begin position="6"/>
        <end position="173"/>
    </location>
</feature>
<protein>
    <submittedName>
        <fullName evidence="2">NAD(P)H-binding protein</fullName>
    </submittedName>
</protein>
<dbReference type="InterPro" id="IPR036291">
    <property type="entry name" value="NAD(P)-bd_dom_sf"/>
</dbReference>
<gene>
    <name evidence="2" type="ORF">G1H10_07845</name>
</gene>
<dbReference type="SUPFAM" id="SSF51735">
    <property type="entry name" value="NAD(P)-binding Rossmann-fold domains"/>
    <property type="match status" value="1"/>
</dbReference>
<keyword evidence="3" id="KW-1185">Reference proteome</keyword>
<dbReference type="Proteomes" id="UP000475214">
    <property type="component" value="Unassembled WGS sequence"/>
</dbReference>
<dbReference type="InterPro" id="IPR016040">
    <property type="entry name" value="NAD(P)-bd_dom"/>
</dbReference>
<dbReference type="RefSeq" id="WP_163735133.1">
    <property type="nucleotide sequence ID" value="NZ_JAAGOA010000004.1"/>
</dbReference>
<dbReference type="AlphaFoldDB" id="A0A6L9S7Y2"/>
<dbReference type="PANTHER" id="PTHR43162">
    <property type="match status" value="1"/>
</dbReference>
<dbReference type="InterPro" id="IPR051604">
    <property type="entry name" value="Ergot_Alk_Oxidoreductase"/>
</dbReference>
<comment type="caution">
    <text evidence="2">The sequence shown here is derived from an EMBL/GenBank/DDBJ whole genome shotgun (WGS) entry which is preliminary data.</text>
</comment>
<dbReference type="Gene3D" id="3.40.50.720">
    <property type="entry name" value="NAD(P)-binding Rossmann-like Domain"/>
    <property type="match status" value="1"/>
</dbReference>
<dbReference type="PANTHER" id="PTHR43162:SF1">
    <property type="entry name" value="PRESTALK A DIFFERENTIATION PROTEIN A"/>
    <property type="match status" value="1"/>
</dbReference>
<organism evidence="2 3">
    <name type="scientific">Phytoactinopolyspora halotolerans</name>
    <dbReference type="NCBI Taxonomy" id="1981512"/>
    <lineage>
        <taxon>Bacteria</taxon>
        <taxon>Bacillati</taxon>
        <taxon>Actinomycetota</taxon>
        <taxon>Actinomycetes</taxon>
        <taxon>Jiangellales</taxon>
        <taxon>Jiangellaceae</taxon>
        <taxon>Phytoactinopolyspora</taxon>
    </lineage>
</organism>
<accession>A0A6L9S7Y2</accession>
<sequence>MYLVTGATGNVGAEVVRTLLGMGAQVRALVREPGKVIVPAGAEAVSGDLNRPETLRSGLRGVRGMFLLPGYRDMAGVLEEAHKAGVEHVVQLSGRSAATEDMSNAITRYMVNTETALRASDLPWTIVRPSGFMSNTFEWAPTIKAGEVIRAPFADVPVAVIDPADIGAVVAHALVADGHQGRVYSLSGPEPLTPADRARILGEVLGRTLPFEAQPDAEARVEMSAAMPPEYVDAFFDFYVDGNLDESPVLPTVEQVIGRPPRTFEQWATAHAHAFRRS</sequence>
<reference evidence="2 3" key="1">
    <citation type="submission" date="2020-02" db="EMBL/GenBank/DDBJ databases">
        <authorList>
            <person name="Li X.-J."/>
            <person name="Han X.-M."/>
        </authorList>
    </citation>
    <scope>NUCLEOTIDE SEQUENCE [LARGE SCALE GENOMIC DNA]</scope>
    <source>
        <strain evidence="2 3">CCTCC AB 2017055</strain>
    </source>
</reference>
<dbReference type="EMBL" id="JAAGOA010000004">
    <property type="protein sequence ID" value="NEE00080.1"/>
    <property type="molecule type" value="Genomic_DNA"/>
</dbReference>
<dbReference type="Gene3D" id="3.90.25.10">
    <property type="entry name" value="UDP-galactose 4-epimerase, domain 1"/>
    <property type="match status" value="1"/>
</dbReference>
<dbReference type="Pfam" id="PF13460">
    <property type="entry name" value="NAD_binding_10"/>
    <property type="match status" value="1"/>
</dbReference>
<evidence type="ECO:0000313" key="2">
    <source>
        <dbReference type="EMBL" id="NEE00080.1"/>
    </source>
</evidence>
<evidence type="ECO:0000259" key="1">
    <source>
        <dbReference type="Pfam" id="PF13460"/>
    </source>
</evidence>